<comment type="caution">
    <text evidence="1">The sequence shown here is derived from an EMBL/GenBank/DDBJ whole genome shotgun (WGS) entry which is preliminary data.</text>
</comment>
<proteinExistence type="predicted"/>
<dbReference type="Proteomes" id="UP000630887">
    <property type="component" value="Unassembled WGS sequence"/>
</dbReference>
<dbReference type="EMBL" id="BONI01000016">
    <property type="protein sequence ID" value="GIG05601.1"/>
    <property type="molecule type" value="Genomic_DNA"/>
</dbReference>
<protein>
    <submittedName>
        <fullName evidence="1">Uncharacterized protein</fullName>
    </submittedName>
</protein>
<accession>A0A8J3KYX4</accession>
<gene>
    <name evidence="1" type="ORF">Cco03nite_23010</name>
</gene>
<sequence length="130" mass="13740">MIGLEPPPGGRQPSSGHGQQPAVGVIYIEVTVVPAWQAVASVRGEIDHGHHILAVHAPSVAPAIAGVLLAIRDTTEHAPTAEFAWSRHSLALEAAHLLADGHGLTAARVRHLLAVAERDPARRPKVRLRS</sequence>
<name>A0A8J3KYX4_9ACTN</name>
<evidence type="ECO:0000313" key="1">
    <source>
        <dbReference type="EMBL" id="GIG05601.1"/>
    </source>
</evidence>
<keyword evidence="2" id="KW-1185">Reference proteome</keyword>
<organism evidence="1 2">
    <name type="scientific">Catellatospora coxensis</name>
    <dbReference type="NCBI Taxonomy" id="310354"/>
    <lineage>
        <taxon>Bacteria</taxon>
        <taxon>Bacillati</taxon>
        <taxon>Actinomycetota</taxon>
        <taxon>Actinomycetes</taxon>
        <taxon>Micromonosporales</taxon>
        <taxon>Micromonosporaceae</taxon>
        <taxon>Catellatospora</taxon>
    </lineage>
</organism>
<evidence type="ECO:0000313" key="2">
    <source>
        <dbReference type="Proteomes" id="UP000630887"/>
    </source>
</evidence>
<dbReference type="AlphaFoldDB" id="A0A8J3KYX4"/>
<reference evidence="1 2" key="1">
    <citation type="submission" date="2021-01" db="EMBL/GenBank/DDBJ databases">
        <title>Whole genome shotgun sequence of Catellatospora coxensis NBRC 107359.</title>
        <authorList>
            <person name="Komaki H."/>
            <person name="Tamura T."/>
        </authorList>
    </citation>
    <scope>NUCLEOTIDE SEQUENCE [LARGE SCALE GENOMIC DNA]</scope>
    <source>
        <strain evidence="1 2">NBRC 107359</strain>
    </source>
</reference>